<accession>A0ABV1YJP3</accession>
<feature type="domain" description="4Fe-4S Mo/W bis-MGD-type" evidence="5">
    <location>
        <begin position="6"/>
        <end position="65"/>
    </location>
</feature>
<proteinExistence type="predicted"/>
<dbReference type="PROSITE" id="PS51669">
    <property type="entry name" value="4FE4S_MOW_BIS_MGD"/>
    <property type="match status" value="1"/>
</dbReference>
<feature type="compositionally biased region" description="Basic and acidic residues" evidence="4">
    <location>
        <begin position="56"/>
        <end position="65"/>
    </location>
</feature>
<evidence type="ECO:0000256" key="3">
    <source>
        <dbReference type="ARBA" id="ARBA00023014"/>
    </source>
</evidence>
<sequence length="65" mass="6922">MEIDAAREVRTTCPYCGVGCGVLAKVAPGRANWRPRGPPPTPQFGPESWKSLGFGPKKEPQGARG</sequence>
<dbReference type="Pfam" id="PF04879">
    <property type="entry name" value="Molybdop_Fe4S4"/>
    <property type="match status" value="1"/>
</dbReference>
<dbReference type="Proteomes" id="UP001464387">
    <property type="component" value="Unassembled WGS sequence"/>
</dbReference>
<keyword evidence="7" id="KW-1185">Reference proteome</keyword>
<protein>
    <recommendedName>
        <fullName evidence="5">4Fe-4S Mo/W bis-MGD-type domain-containing protein</fullName>
    </recommendedName>
</protein>
<evidence type="ECO:0000256" key="4">
    <source>
        <dbReference type="SAM" id="MobiDB-lite"/>
    </source>
</evidence>
<dbReference type="RefSeq" id="WP_352657539.1">
    <property type="nucleotide sequence ID" value="NZ_JAMYPJ010000031.1"/>
</dbReference>
<evidence type="ECO:0000256" key="1">
    <source>
        <dbReference type="ARBA" id="ARBA00022723"/>
    </source>
</evidence>
<comment type="caution">
    <text evidence="6">The sequence shown here is derived from an EMBL/GenBank/DDBJ whole genome shotgun (WGS) entry which is preliminary data.</text>
</comment>
<keyword evidence="1" id="KW-0479">Metal-binding</keyword>
<feature type="non-terminal residue" evidence="6">
    <location>
        <position position="65"/>
    </location>
</feature>
<keyword evidence="2" id="KW-0408">Iron</keyword>
<evidence type="ECO:0000259" key="5">
    <source>
        <dbReference type="PROSITE" id="PS51669"/>
    </source>
</evidence>
<dbReference type="InterPro" id="IPR006963">
    <property type="entry name" value="Mopterin_OxRdtase_4Fe-4S_dom"/>
</dbReference>
<gene>
    <name evidence="6" type="ORF">NKI33_20815</name>
</gene>
<dbReference type="SUPFAM" id="SSF53706">
    <property type="entry name" value="Formate dehydrogenase/DMSO reductase, domains 1-3"/>
    <property type="match status" value="1"/>
</dbReference>
<name>A0ABV1YJP3_9HYPH</name>
<feature type="region of interest" description="Disordered" evidence="4">
    <location>
        <begin position="29"/>
        <end position="65"/>
    </location>
</feature>
<evidence type="ECO:0000313" key="6">
    <source>
        <dbReference type="EMBL" id="MER8935388.1"/>
    </source>
</evidence>
<dbReference type="Gene3D" id="2.20.25.90">
    <property type="entry name" value="ADC-like domains"/>
    <property type="match status" value="1"/>
</dbReference>
<keyword evidence="3" id="KW-0411">Iron-sulfur</keyword>
<reference evidence="6 7" key="1">
    <citation type="journal article" date="2024" name="Proc. Natl. Acad. Sci. U.S.A.">
        <title>The evolutionary genomics of adaptation to stress in wild rhizobium bacteria.</title>
        <authorList>
            <person name="Kehlet-Delgado H."/>
            <person name="Montoya A.P."/>
            <person name="Jensen K.T."/>
            <person name="Wendlandt C.E."/>
            <person name="Dexheimer C."/>
            <person name="Roberts M."/>
            <person name="Torres Martinez L."/>
            <person name="Friesen M.L."/>
            <person name="Griffitts J.S."/>
            <person name="Porter S.S."/>
        </authorList>
    </citation>
    <scope>NUCLEOTIDE SEQUENCE [LARGE SCALE GENOMIC DNA]</scope>
    <source>
        <strain evidence="6 7">M0729</strain>
    </source>
</reference>
<evidence type="ECO:0000313" key="7">
    <source>
        <dbReference type="Proteomes" id="UP001464387"/>
    </source>
</evidence>
<evidence type="ECO:0000256" key="2">
    <source>
        <dbReference type="ARBA" id="ARBA00023004"/>
    </source>
</evidence>
<organism evidence="6 7">
    <name type="scientific">Mesorhizobium opportunistum</name>
    <dbReference type="NCBI Taxonomy" id="593909"/>
    <lineage>
        <taxon>Bacteria</taxon>
        <taxon>Pseudomonadati</taxon>
        <taxon>Pseudomonadota</taxon>
        <taxon>Alphaproteobacteria</taxon>
        <taxon>Hyphomicrobiales</taxon>
        <taxon>Phyllobacteriaceae</taxon>
        <taxon>Mesorhizobium</taxon>
    </lineage>
</organism>
<dbReference type="EMBL" id="JAMYPJ010000031">
    <property type="protein sequence ID" value="MER8935388.1"/>
    <property type="molecule type" value="Genomic_DNA"/>
</dbReference>